<organism evidence="3 4">
    <name type="scientific">Legionella pneumophila</name>
    <dbReference type="NCBI Taxonomy" id="446"/>
    <lineage>
        <taxon>Bacteria</taxon>
        <taxon>Pseudomonadati</taxon>
        <taxon>Pseudomonadota</taxon>
        <taxon>Gammaproteobacteria</taxon>
        <taxon>Legionellales</taxon>
        <taxon>Legionellaceae</taxon>
        <taxon>Legionella</taxon>
    </lineage>
</organism>
<proteinExistence type="predicted"/>
<dbReference type="InterPro" id="IPR011856">
    <property type="entry name" value="tRNA_endonuc-like_dom_sf"/>
</dbReference>
<dbReference type="PANTHER" id="PTHR30015">
    <property type="entry name" value="MRR RESTRICTION SYSTEM PROTEIN"/>
    <property type="match status" value="1"/>
</dbReference>
<dbReference type="InterPro" id="IPR025745">
    <property type="entry name" value="Mrr-like_N_dom"/>
</dbReference>
<evidence type="ECO:0000313" key="3">
    <source>
        <dbReference type="EMBL" id="MCZ4717895.1"/>
    </source>
</evidence>
<comment type="caution">
    <text evidence="3">The sequence shown here is derived from an EMBL/GenBank/DDBJ whole genome shotgun (WGS) entry which is preliminary data.</text>
</comment>
<feature type="domain" description="Restriction endonuclease type IV Mrr" evidence="1">
    <location>
        <begin position="157"/>
        <end position="279"/>
    </location>
</feature>
<dbReference type="Pfam" id="PF14338">
    <property type="entry name" value="Mrr_N"/>
    <property type="match status" value="1"/>
</dbReference>
<dbReference type="SUPFAM" id="SSF52980">
    <property type="entry name" value="Restriction endonuclease-like"/>
    <property type="match status" value="1"/>
</dbReference>
<dbReference type="RefSeq" id="WP_040147136.1">
    <property type="nucleotide sequence ID" value="NZ_CCZW01000022.1"/>
</dbReference>
<dbReference type="PANTHER" id="PTHR30015:SF7">
    <property type="entry name" value="TYPE IV METHYL-DIRECTED RESTRICTION ENZYME ECOKMRR"/>
    <property type="match status" value="1"/>
</dbReference>
<dbReference type="GO" id="GO:0003677">
    <property type="term" value="F:DNA binding"/>
    <property type="evidence" value="ECO:0007669"/>
    <property type="project" value="InterPro"/>
</dbReference>
<evidence type="ECO:0000259" key="1">
    <source>
        <dbReference type="Pfam" id="PF04471"/>
    </source>
</evidence>
<dbReference type="AlphaFoldDB" id="A0AAP3HBS9"/>
<dbReference type="EC" id="3.1.21.-" evidence="3"/>
<dbReference type="GO" id="GO:0015666">
    <property type="term" value="F:restriction endodeoxyribonuclease activity"/>
    <property type="evidence" value="ECO:0007669"/>
    <property type="project" value="TreeGrafter"/>
</dbReference>
<dbReference type="EMBL" id="JAPXIC010000003">
    <property type="protein sequence ID" value="MCZ4717895.1"/>
    <property type="molecule type" value="Genomic_DNA"/>
</dbReference>
<feature type="domain" description="Restriction system protein Mrr-like N-terminal" evidence="2">
    <location>
        <begin position="6"/>
        <end position="91"/>
    </location>
</feature>
<keyword evidence="3" id="KW-0378">Hydrolase</keyword>
<reference evidence="3" key="1">
    <citation type="submission" date="2022-12" db="EMBL/GenBank/DDBJ databases">
        <title>Comparative genomics of Legionella pneumophila isolates from the West Bank and Germany support molecular epidemiology of Legionnaires disease.</title>
        <authorList>
            <person name="Zayed A.R."/>
            <person name="Bitar D.M."/>
            <person name="Steinert M."/>
            <person name="Lueck C."/>
            <person name="Brettar I."/>
            <person name="Hoefle M.G."/>
            <person name="Bunk B."/>
        </authorList>
    </citation>
    <scope>NUCLEOTIDE SEQUENCE</scope>
    <source>
        <strain evidence="3">H23</strain>
    </source>
</reference>
<evidence type="ECO:0000259" key="2">
    <source>
        <dbReference type="Pfam" id="PF14338"/>
    </source>
</evidence>
<dbReference type="GO" id="GO:0009307">
    <property type="term" value="P:DNA restriction-modification system"/>
    <property type="evidence" value="ECO:0007669"/>
    <property type="project" value="InterPro"/>
</dbReference>
<sequence length="307" mass="35215">MTIPTYQECMLPMLKVLKDNSNIKSTRLISLMGDWFHLSDDEREELLSSGRTTILRTRVHWAKVYLKQAGLVEYPKRGYVAITEKGIQVLQKNPSNIDTNYLKKFPDFIRFIERSKTESQQVSNSEYSENYSPDEVLTRTFERMKNQTCEELLEVIKSSSPQFFEKLVVQVIVSLGYGGSLQEAGQAIGKSGDGGVDGVIKEDRLGLELIYLQAKLKKDDKYNVGRPDIQKFYGALQGKQAKKGIFITTTDFSNEAREYLKVIDKKIILLNGKELIELMWEYNIGLNVSATYEVKDLDLDFFKEELE</sequence>
<accession>A0AAP3HBS9</accession>
<dbReference type="Gene3D" id="3.40.1350.10">
    <property type="match status" value="1"/>
</dbReference>
<evidence type="ECO:0000313" key="4">
    <source>
        <dbReference type="Proteomes" id="UP001071279"/>
    </source>
</evidence>
<dbReference type="Proteomes" id="UP001071279">
    <property type="component" value="Unassembled WGS sequence"/>
</dbReference>
<dbReference type="InterPro" id="IPR011335">
    <property type="entry name" value="Restrct_endonuc-II-like"/>
</dbReference>
<gene>
    <name evidence="3" type="ORF">O6C86_01510</name>
</gene>
<keyword evidence="3" id="KW-0540">Nuclease</keyword>
<protein>
    <submittedName>
        <fullName evidence="3">Restriction endonuclease</fullName>
        <ecNumber evidence="3">3.1.21.-</ecNumber>
    </submittedName>
</protein>
<dbReference type="Pfam" id="PF04471">
    <property type="entry name" value="Mrr_cat"/>
    <property type="match status" value="1"/>
</dbReference>
<dbReference type="InterPro" id="IPR052906">
    <property type="entry name" value="Type_IV_Methyl-Rstrct_Enzyme"/>
</dbReference>
<name>A0AAP3HBS9_LEGPN</name>
<dbReference type="InterPro" id="IPR007560">
    <property type="entry name" value="Restrct_endonuc_IV_Mrr"/>
</dbReference>
<keyword evidence="3" id="KW-0255">Endonuclease</keyword>